<reference evidence="1" key="1">
    <citation type="submission" date="2018-01" db="EMBL/GenBank/DDBJ databases">
        <title>An insight into the sialome of Amazonian anophelines.</title>
        <authorList>
            <person name="Ribeiro J.M."/>
            <person name="Scarpassa V."/>
            <person name="Calvo E."/>
        </authorList>
    </citation>
    <scope>NUCLEOTIDE SEQUENCE</scope>
</reference>
<dbReference type="AlphaFoldDB" id="A0A2M4DGY7"/>
<proteinExistence type="predicted"/>
<dbReference type="EMBL" id="GGFL01012230">
    <property type="protein sequence ID" value="MBW76408.1"/>
    <property type="molecule type" value="Transcribed_RNA"/>
</dbReference>
<accession>A0A2M4DGY7</accession>
<evidence type="ECO:0000313" key="1">
    <source>
        <dbReference type="EMBL" id="MBW76408.1"/>
    </source>
</evidence>
<sequence>MLAKRLSNSAIIVMALTGRRALSWNEIHGSCSMAIESRRQFSMPAAISSTLRLASVSCSSVAESYLIKLSRKYDN</sequence>
<name>A0A2M4DGY7_ANODA</name>
<protein>
    <submittedName>
        <fullName evidence="1">Putative secreted protein</fullName>
    </submittedName>
</protein>
<organism evidence="1">
    <name type="scientific">Anopheles darlingi</name>
    <name type="common">Mosquito</name>
    <dbReference type="NCBI Taxonomy" id="43151"/>
    <lineage>
        <taxon>Eukaryota</taxon>
        <taxon>Metazoa</taxon>
        <taxon>Ecdysozoa</taxon>
        <taxon>Arthropoda</taxon>
        <taxon>Hexapoda</taxon>
        <taxon>Insecta</taxon>
        <taxon>Pterygota</taxon>
        <taxon>Neoptera</taxon>
        <taxon>Endopterygota</taxon>
        <taxon>Diptera</taxon>
        <taxon>Nematocera</taxon>
        <taxon>Culicoidea</taxon>
        <taxon>Culicidae</taxon>
        <taxon>Anophelinae</taxon>
        <taxon>Anopheles</taxon>
    </lineage>
</organism>